<sequence length="186" mass="19895">MSDPAGGPAPDIRAGLEGFTQRAEASIARLRDIQSQIDALVPPQQAHAVRAEMDGDGLLVELIIEQDLPAAELEHEIGLAIADAARRRPTPDPAQLQAGFRAAARAGELDLGRILEQLFAGHDPSTQPAAHRNAHNTVEVSAQSGFVRRVRCDHAWLTSTSREGVADEVRRTVNEAVTASARPGRP</sequence>
<evidence type="ECO:0000313" key="1">
    <source>
        <dbReference type="EMBL" id="GEA85540.1"/>
    </source>
</evidence>
<evidence type="ECO:0008006" key="3">
    <source>
        <dbReference type="Google" id="ProtNLM"/>
    </source>
</evidence>
<comment type="caution">
    <text evidence="1">The sequence shown here is derived from an EMBL/GenBank/DDBJ whole genome shotgun (WGS) entry which is preliminary data.</text>
</comment>
<protein>
    <recommendedName>
        <fullName evidence="3">YbaB/EbfC DNA-binding family protein</fullName>
    </recommendedName>
</protein>
<organism evidence="1 2">
    <name type="scientific">Cellulomonas gelida</name>
    <dbReference type="NCBI Taxonomy" id="1712"/>
    <lineage>
        <taxon>Bacteria</taxon>
        <taxon>Bacillati</taxon>
        <taxon>Actinomycetota</taxon>
        <taxon>Actinomycetes</taxon>
        <taxon>Micrococcales</taxon>
        <taxon>Cellulomonadaceae</taxon>
        <taxon>Cellulomonas</taxon>
    </lineage>
</organism>
<dbReference type="RefSeq" id="WP_141371441.1">
    <property type="nucleotide sequence ID" value="NZ_BJLQ01000038.1"/>
</dbReference>
<dbReference type="Proteomes" id="UP000320461">
    <property type="component" value="Unassembled WGS sequence"/>
</dbReference>
<evidence type="ECO:0000313" key="2">
    <source>
        <dbReference type="Proteomes" id="UP000320461"/>
    </source>
</evidence>
<accession>A0A4Y3KRG3</accession>
<gene>
    <name evidence="1" type="ORF">CGE01nite_27910</name>
</gene>
<dbReference type="OrthoDB" id="4829675at2"/>
<dbReference type="AlphaFoldDB" id="A0A4Y3KRG3"/>
<dbReference type="EMBL" id="BJLQ01000038">
    <property type="protein sequence ID" value="GEA85540.1"/>
    <property type="molecule type" value="Genomic_DNA"/>
</dbReference>
<proteinExistence type="predicted"/>
<reference evidence="1 2" key="1">
    <citation type="submission" date="2019-06" db="EMBL/GenBank/DDBJ databases">
        <title>Whole genome shotgun sequence of Cellulomonas gelida NBRC 3748.</title>
        <authorList>
            <person name="Hosoyama A."/>
            <person name="Uohara A."/>
            <person name="Ohji S."/>
            <person name="Ichikawa N."/>
        </authorList>
    </citation>
    <scope>NUCLEOTIDE SEQUENCE [LARGE SCALE GENOMIC DNA]</scope>
    <source>
        <strain evidence="1 2">NBRC 3748</strain>
    </source>
</reference>
<name>A0A4Y3KRG3_9CELL</name>
<keyword evidence="2" id="KW-1185">Reference proteome</keyword>